<dbReference type="OrthoDB" id="408702at2759"/>
<feature type="region of interest" description="Disordered" evidence="9">
    <location>
        <begin position="876"/>
        <end position="912"/>
    </location>
</feature>
<dbReference type="GO" id="GO:0002100">
    <property type="term" value="P:tRNA wobble adenosine to inosine editing"/>
    <property type="evidence" value="ECO:0007669"/>
    <property type="project" value="InterPro"/>
</dbReference>
<evidence type="ECO:0000256" key="6">
    <source>
        <dbReference type="ARBA" id="ARBA00022801"/>
    </source>
</evidence>
<dbReference type="Pfam" id="PF00383">
    <property type="entry name" value="dCMP_cyt_deam_1"/>
    <property type="match status" value="1"/>
</dbReference>
<evidence type="ECO:0000313" key="11">
    <source>
        <dbReference type="EMBL" id="PIA63437.1"/>
    </source>
</evidence>
<sequence>MQNTYFSSSLALRSKGSLCYSSNDYYFLNNRFNNNNNNRSSSCSYCTCCSVYPCNGIPLNPRPICGFRQSALIHWSASKRFILGGGDQYFRLPRRDIDRVCCRDSYSPKDSCCCSCKCVRRRGERRRFKCMVWEENESCDLGIDGTMEAMLSLLTEEENESYVGVREKNKIFAVGRVQGEWRGSSDCRKGKEYKECDCLGKKSKGTYEFVTKSREEDCKLSGRKNGSLRGENPELRNHGSCCSSYYSMLSSNEIDDSDVDDQLNYGCVSGESLIRNKKEGRMGKENVSVKNVVEQSKQSEDCAARYRGISTQGNVTIGSTTGSDRHLTDERERSCRDISVCQEESRIESSKTRSNSIVSNKSGDEISSASHNHSRGRGHHSVLSSYSVDEIREKCRQRDEWRGRSQRRTDKSQIRDSDIERASSSQAQFRRKEENFDVSVNSLKEERERNSKEGHSIGQNESRRNSQQLSKMLERRNTDVRSATNSHREFQSTLRNRKESSSSSLHETRERISQNDQQVVWETESNKGSQVLSNISEVSDSATAIISDSHNHYKRRMIHGEEILASNVSRMSENQDTDIRRNSASQMLVTSALENRENSSTSLLSSFNKAEDRNQSDHEGVWRTKSAKDSQDLTNTSATSTSDTTIVSGSHNLFESRMRFREENSFTHVDLVQEAREGETRQASGYVIEQLGSTKESERRTKTSNFLESSAHRASSSAPLNVGQKASEQQVNANNESGRNLQVMMTPPPSQIVNRMTQETVRQRKPISGNARADVLSEMPGSGSSTLSLQEITPSSTDELDGGIRKDSIYEDQSKTMIHEDGLGSAHRQEESSSQFVRHFLENLSHVEATSELPGENESSQTISTEVAEYTRQRLEQQMPVDVPSQVHDSRKSTSRSGRRGPSDEIWDVAVPSYDEPARTEIPGEVTSTTKSAIVRSGRSLWGLIGDIVRLRWGSRSENNKSSTKSAGKSSSNDSVGSEAWFSSHEAYEKNDDENVKKGRRRRSMPKVPKSPDQHSLGKAGNQSLGGTSEGMSSDNNMLQTEVDAFSSPDTAEGSSASKRASSSSKEESVSPKLGKSGGQGIRSTTSLPSSSSSLRARQLMRSPAVRGDIPESKAVVSSNDKTEHPVRPSPTEASQSGPKEGELKGRKLQRAKQAEKEIFEEWEEAYRLESDQRKIDEMFMKEALLEAKKAADTWEVPVGAVLVQHGKVIARGFNLVEDLRDSTAHAEMICIREASKALRTWRLADTTLYVTLEPCAMCAGAILQARIDTVVWGAPNKLLGADGSWVRLFPSGGEVGGSSDNTSQSAGPVHPFHPKIMIRRGVLATECADAMQQFFQLRRKDKQSDAPPVSRLSASASHPSKYVSKLHNIFSIMFCL</sequence>
<dbReference type="PROSITE" id="PS51747">
    <property type="entry name" value="CYT_DCMP_DEAMINASES_2"/>
    <property type="match status" value="1"/>
</dbReference>
<keyword evidence="12" id="KW-1185">Reference proteome</keyword>
<evidence type="ECO:0000259" key="10">
    <source>
        <dbReference type="PROSITE" id="PS51747"/>
    </source>
</evidence>
<dbReference type="SUPFAM" id="SSF53927">
    <property type="entry name" value="Cytidine deaminase-like"/>
    <property type="match status" value="1"/>
</dbReference>
<feature type="compositionally biased region" description="Polar residues" evidence="9">
    <location>
        <begin position="782"/>
        <end position="797"/>
    </location>
</feature>
<evidence type="ECO:0000256" key="1">
    <source>
        <dbReference type="ARBA" id="ARBA00001947"/>
    </source>
</evidence>
<protein>
    <recommendedName>
        <fullName evidence="3">tRNA(adenine(34)) deaminase</fullName>
        <ecNumber evidence="3">3.5.4.33</ecNumber>
    </recommendedName>
</protein>
<feature type="region of interest" description="Disordered" evidence="9">
    <location>
        <begin position="313"/>
        <end position="519"/>
    </location>
</feature>
<evidence type="ECO:0000256" key="2">
    <source>
        <dbReference type="ARBA" id="ARBA00011738"/>
    </source>
</evidence>
<dbReference type="PANTHER" id="PTHR11079:SF179">
    <property type="entry name" value="TRNA(ADENINE(34)) DEAMINASE, CHLOROPLASTIC"/>
    <property type="match status" value="1"/>
</dbReference>
<dbReference type="STRING" id="218851.A0A2G5F6C3"/>
<feature type="compositionally biased region" description="Basic and acidic residues" evidence="9">
    <location>
        <begin position="486"/>
        <end position="513"/>
    </location>
</feature>
<comment type="subunit">
    <text evidence="2">Homodimer.</text>
</comment>
<dbReference type="InterPro" id="IPR002125">
    <property type="entry name" value="CMP_dCMP_dom"/>
</dbReference>
<keyword evidence="4" id="KW-0819">tRNA processing</keyword>
<organism evidence="11 12">
    <name type="scientific">Aquilegia coerulea</name>
    <name type="common">Rocky mountain columbine</name>
    <dbReference type="NCBI Taxonomy" id="218851"/>
    <lineage>
        <taxon>Eukaryota</taxon>
        <taxon>Viridiplantae</taxon>
        <taxon>Streptophyta</taxon>
        <taxon>Embryophyta</taxon>
        <taxon>Tracheophyta</taxon>
        <taxon>Spermatophyta</taxon>
        <taxon>Magnoliopsida</taxon>
        <taxon>Ranunculales</taxon>
        <taxon>Ranunculaceae</taxon>
        <taxon>Thalictroideae</taxon>
        <taxon>Aquilegia</taxon>
    </lineage>
</organism>
<feature type="compositionally biased region" description="Low complexity" evidence="9">
    <location>
        <begin position="1084"/>
        <end position="1095"/>
    </location>
</feature>
<dbReference type="HAMAP" id="MF_00972">
    <property type="entry name" value="tRNA_aden_deaminase"/>
    <property type="match status" value="1"/>
</dbReference>
<keyword evidence="6" id="KW-0378">Hydrolase</keyword>
<feature type="domain" description="CMP/dCMP-type deaminase" evidence="10">
    <location>
        <begin position="1175"/>
        <end position="1297"/>
    </location>
</feature>
<feature type="region of interest" description="Disordered" evidence="9">
    <location>
        <begin position="760"/>
        <end position="813"/>
    </location>
</feature>
<dbReference type="FunFam" id="3.40.140.10:FF:000005">
    <property type="entry name" value="tRNA-specific adenosine deaminase"/>
    <property type="match status" value="1"/>
</dbReference>
<feature type="compositionally biased region" description="Basic and acidic residues" evidence="9">
    <location>
        <begin position="986"/>
        <end position="997"/>
    </location>
</feature>
<reference evidence="11 12" key="1">
    <citation type="submission" date="2017-09" db="EMBL/GenBank/DDBJ databases">
        <title>WGS assembly of Aquilegia coerulea Goldsmith.</title>
        <authorList>
            <person name="Hodges S."/>
            <person name="Kramer E."/>
            <person name="Nordborg M."/>
            <person name="Tomkins J."/>
            <person name="Borevitz J."/>
            <person name="Derieg N."/>
            <person name="Yan J."/>
            <person name="Mihaltcheva S."/>
            <person name="Hayes R.D."/>
            <person name="Rokhsar D."/>
        </authorList>
    </citation>
    <scope>NUCLEOTIDE SEQUENCE [LARGE SCALE GENOMIC DNA]</scope>
    <source>
        <strain evidence="12">cv. Goldsmith</strain>
    </source>
</reference>
<feature type="compositionally biased region" description="Basic and acidic residues" evidence="9">
    <location>
        <begin position="389"/>
        <end position="421"/>
    </location>
</feature>
<dbReference type="Proteomes" id="UP000230069">
    <property type="component" value="Unassembled WGS sequence"/>
</dbReference>
<feature type="region of interest" description="Disordered" evidence="9">
    <location>
        <begin position="677"/>
        <end position="746"/>
    </location>
</feature>
<feature type="compositionally biased region" description="Low complexity" evidence="9">
    <location>
        <begin position="1052"/>
        <end position="1064"/>
    </location>
</feature>
<accession>A0A2G5F6C3</accession>
<feature type="compositionally biased region" description="Polar residues" evidence="9">
    <location>
        <begin position="1021"/>
        <end position="1040"/>
    </location>
</feature>
<evidence type="ECO:0000256" key="5">
    <source>
        <dbReference type="ARBA" id="ARBA00022723"/>
    </source>
</evidence>
<dbReference type="EMBL" id="KZ305019">
    <property type="protein sequence ID" value="PIA63437.1"/>
    <property type="molecule type" value="Genomic_DNA"/>
</dbReference>
<feature type="compositionally biased region" description="Low complexity" evidence="9">
    <location>
        <begin position="634"/>
        <end position="646"/>
    </location>
</feature>
<keyword evidence="5" id="KW-0479">Metal-binding</keyword>
<dbReference type="GO" id="GO:0052717">
    <property type="term" value="F:tRNA-specific adenosine-34 deaminase activity"/>
    <property type="evidence" value="ECO:0007669"/>
    <property type="project" value="UniProtKB-EC"/>
</dbReference>
<dbReference type="PANTHER" id="PTHR11079">
    <property type="entry name" value="CYTOSINE DEAMINASE FAMILY MEMBER"/>
    <property type="match status" value="1"/>
</dbReference>
<name>A0A2G5F6C3_AQUCA</name>
<dbReference type="GO" id="GO:0009507">
    <property type="term" value="C:chloroplast"/>
    <property type="evidence" value="ECO:0007669"/>
    <property type="project" value="TreeGrafter"/>
</dbReference>
<dbReference type="InterPro" id="IPR028883">
    <property type="entry name" value="tRNA_aden_deaminase"/>
</dbReference>
<keyword evidence="7" id="KW-0862">Zinc</keyword>
<feature type="compositionally biased region" description="Polar residues" evidence="9">
    <location>
        <begin position="703"/>
        <end position="740"/>
    </location>
</feature>
<proteinExistence type="inferred from homology"/>
<feature type="region of interest" description="Disordered" evidence="9">
    <location>
        <begin position="607"/>
        <end position="646"/>
    </location>
</feature>
<feature type="compositionally biased region" description="Polar residues" evidence="9">
    <location>
        <begin position="352"/>
        <end position="361"/>
    </location>
</feature>
<feature type="compositionally biased region" description="Polar residues" evidence="9">
    <location>
        <begin position="457"/>
        <end position="470"/>
    </location>
</feature>
<feature type="compositionally biased region" description="Basic and acidic residues" evidence="9">
    <location>
        <begin position="802"/>
        <end position="813"/>
    </location>
</feature>
<dbReference type="FunCoup" id="A0A2G5F6C3">
    <property type="interactions" value="1794"/>
</dbReference>
<dbReference type="InParanoid" id="A0A2G5F6C3"/>
<dbReference type="InterPro" id="IPR016193">
    <property type="entry name" value="Cytidine_deaminase-like"/>
</dbReference>
<evidence type="ECO:0000256" key="4">
    <source>
        <dbReference type="ARBA" id="ARBA00022694"/>
    </source>
</evidence>
<feature type="region of interest" description="Disordered" evidence="9">
    <location>
        <begin position="957"/>
        <end position="1151"/>
    </location>
</feature>
<dbReference type="EC" id="3.5.4.33" evidence="3"/>
<feature type="compositionally biased region" description="Polar residues" evidence="9">
    <location>
        <begin position="313"/>
        <end position="322"/>
    </location>
</feature>
<dbReference type="GO" id="GO:0046872">
    <property type="term" value="F:metal ion binding"/>
    <property type="evidence" value="ECO:0007669"/>
    <property type="project" value="UniProtKB-KW"/>
</dbReference>
<evidence type="ECO:0000256" key="7">
    <source>
        <dbReference type="ARBA" id="ARBA00022833"/>
    </source>
</evidence>
<evidence type="ECO:0000256" key="8">
    <source>
        <dbReference type="ARBA" id="ARBA00048045"/>
    </source>
</evidence>
<comment type="catalytic activity">
    <reaction evidence="8">
        <text>adenosine(34) in tRNA + H2O + H(+) = inosine(34) in tRNA + NH4(+)</text>
        <dbReference type="Rhea" id="RHEA:43168"/>
        <dbReference type="Rhea" id="RHEA-COMP:10373"/>
        <dbReference type="Rhea" id="RHEA-COMP:10374"/>
        <dbReference type="ChEBI" id="CHEBI:15377"/>
        <dbReference type="ChEBI" id="CHEBI:15378"/>
        <dbReference type="ChEBI" id="CHEBI:28938"/>
        <dbReference type="ChEBI" id="CHEBI:74411"/>
        <dbReference type="ChEBI" id="CHEBI:82852"/>
        <dbReference type="EC" id="3.5.4.33"/>
    </reaction>
</comment>
<evidence type="ECO:0000313" key="12">
    <source>
        <dbReference type="Proteomes" id="UP000230069"/>
    </source>
</evidence>
<feature type="compositionally biased region" description="Low complexity" evidence="9">
    <location>
        <begin position="960"/>
        <end position="978"/>
    </location>
</feature>
<comment type="cofactor">
    <cofactor evidence="1">
        <name>Zn(2+)</name>
        <dbReference type="ChEBI" id="CHEBI:29105"/>
    </cofactor>
</comment>
<feature type="compositionally biased region" description="Basic and acidic residues" evidence="9">
    <location>
        <begin position="609"/>
        <end position="631"/>
    </location>
</feature>
<feature type="compositionally biased region" description="Basic and acidic residues" evidence="9">
    <location>
        <begin position="443"/>
        <end position="455"/>
    </location>
</feature>
<evidence type="ECO:0000256" key="9">
    <source>
        <dbReference type="SAM" id="MobiDB-lite"/>
    </source>
</evidence>
<gene>
    <name evidence="11" type="ORF">AQUCO_00201048v1</name>
</gene>
<feature type="compositionally biased region" description="Basic and acidic residues" evidence="9">
    <location>
        <begin position="323"/>
        <end position="336"/>
    </location>
</feature>
<evidence type="ECO:0000256" key="3">
    <source>
        <dbReference type="ARBA" id="ARBA00012740"/>
    </source>
</evidence>
<dbReference type="CDD" id="cd01285">
    <property type="entry name" value="nucleoside_deaminase"/>
    <property type="match status" value="1"/>
</dbReference>
<dbReference type="Gene3D" id="3.40.140.10">
    <property type="entry name" value="Cytidine Deaminase, domain 2"/>
    <property type="match status" value="1"/>
</dbReference>